<evidence type="ECO:0000256" key="1">
    <source>
        <dbReference type="SAM" id="MobiDB-lite"/>
    </source>
</evidence>
<sequence length="951" mass="103404">MRSISVVVTGDTPTATAVRSLVAEWTRVRITEPSLWVREADMVRSDGQPPQVFAWLVDPDGEERVDLFAHLGRFRLDRVRIVVTQLAATTEEADPKVSAVGELVADLVRQALPRDPSGTDLTSLHRTLLLVPATDVRDIDSRVLLPSWEANVVVSPEDRPDLDRSSVFVRPATNYAGHAAAAVAAAAGLVRGVPGGVFDRVGTDSSTRPDDVVVARVAIRTVVGEDVLDVLGRRTLDPETLAPVGPGQVVGWATPASDPELLVRRAANAILTTPEWAPTPEPDRAEPQPEQVALAGAFGRAARFSLHTVGAVAAWTFGRGRDAAERTATRQVVGADVGSVVTLGPRAVDSMSEVATAILTAKRSQLAEALTYEATRGAPPAPTTWSTLRQLCFALADGGPVDGMDTPRQLGQREVLGPREVGPRPGSAHTALDGRMVAATDPPAMRSYLADLEAQLRERKDEVGELRRLRDAAERDLPPGVSDPTATTGPGATGADDDAVDPLAAARERWEADRTAVLERLRAAEDEAERVGTELATFREWFADQACSVLWQVGDDVARRLAACEDGRRAWDGTERVTAPATASLDAAKRRLLRRWWVTSGLGVLALVVLGLVVQEQESPDWGTVAWWTTGIVVTTVGLLALFNHVFYKAFRRYEWEVRTALARQRAEAATFLWRGKERGRLAVLYQGWRDWTEVIAEVVHRPWEPPAVQVHELAEEVVGKLPAAMAAARQQEEQLDLPATLLARAYGAVYREGWAQQAFDAAYERLAGQELLTASSGYLDVDVDMSPSAISPRGRLLEMWQSGSARAMLGEIQAGRLREAVLGGDLVLPLRRVERIGPHSDNVWRDEPEYFAALATSETTFALDVFGSVARTQNRHYAGHVTVWLPQSAHSHATRNRSSRVAVEPAEAATAVRVDLSRRIPPQDLAIFVSPQSWDKHRTAQAAATQDTFL</sequence>
<gene>
    <name evidence="3" type="ORF">FE251_06515</name>
</gene>
<proteinExistence type="predicted"/>
<feature type="compositionally biased region" description="Low complexity" evidence="1">
    <location>
        <begin position="483"/>
        <end position="494"/>
    </location>
</feature>
<dbReference type="EMBL" id="CP040899">
    <property type="protein sequence ID" value="QDB79061.1"/>
    <property type="molecule type" value="Genomic_DNA"/>
</dbReference>
<name>A0ABX5VMZ0_9MICO</name>
<keyword evidence="2" id="KW-1133">Transmembrane helix</keyword>
<evidence type="ECO:0000256" key="2">
    <source>
        <dbReference type="SAM" id="Phobius"/>
    </source>
</evidence>
<feature type="transmembrane region" description="Helical" evidence="2">
    <location>
        <begin position="596"/>
        <end position="614"/>
    </location>
</feature>
<keyword evidence="2" id="KW-0812">Transmembrane</keyword>
<evidence type="ECO:0000313" key="4">
    <source>
        <dbReference type="Proteomes" id="UP000313948"/>
    </source>
</evidence>
<evidence type="ECO:0000313" key="3">
    <source>
        <dbReference type="EMBL" id="QDB79061.1"/>
    </source>
</evidence>
<organism evidence="3 4">
    <name type="scientific">Georgenia wutianyii</name>
    <dbReference type="NCBI Taxonomy" id="2585135"/>
    <lineage>
        <taxon>Bacteria</taxon>
        <taxon>Bacillati</taxon>
        <taxon>Actinomycetota</taxon>
        <taxon>Actinomycetes</taxon>
        <taxon>Micrococcales</taxon>
        <taxon>Bogoriellaceae</taxon>
        <taxon>Georgenia</taxon>
    </lineage>
</organism>
<accession>A0ABX5VMZ0</accession>
<feature type="transmembrane region" description="Helical" evidence="2">
    <location>
        <begin position="626"/>
        <end position="647"/>
    </location>
</feature>
<keyword evidence="4" id="KW-1185">Reference proteome</keyword>
<feature type="compositionally biased region" description="Basic and acidic residues" evidence="1">
    <location>
        <begin position="464"/>
        <end position="477"/>
    </location>
</feature>
<reference evidence="3 4" key="1">
    <citation type="submission" date="2019-05" db="EMBL/GenBank/DDBJ databases">
        <title>Georgenia *** sp. nov., and Georgenia *** sp. nov., isolated from the intestinal contents of plateau pika (Ochotona curzoniae) in the Qinghai-Tibet plateau of China.</title>
        <authorList>
            <person name="Tian Z."/>
        </authorList>
    </citation>
    <scope>NUCLEOTIDE SEQUENCE [LARGE SCALE GENOMIC DNA]</scope>
    <source>
        <strain evidence="3 4">Z294</strain>
    </source>
</reference>
<feature type="region of interest" description="Disordered" evidence="1">
    <location>
        <begin position="464"/>
        <end position="498"/>
    </location>
</feature>
<keyword evidence="2" id="KW-0472">Membrane</keyword>
<dbReference type="RefSeq" id="WP_139948305.1">
    <property type="nucleotide sequence ID" value="NZ_CP040899.1"/>
</dbReference>
<dbReference type="Proteomes" id="UP000313948">
    <property type="component" value="Chromosome"/>
</dbReference>
<protein>
    <submittedName>
        <fullName evidence="3">Uncharacterized protein</fullName>
    </submittedName>
</protein>